<reference evidence="3 4" key="1">
    <citation type="journal article" date="2020" name="Nat. Commun.">
        <title>Donkey genomes provide new insights into domestication and selection for coat color.</title>
        <authorList>
            <person name="Wang"/>
            <person name="C."/>
            <person name="Li"/>
            <person name="H."/>
            <person name="Guo"/>
            <person name="Y."/>
            <person name="Huang"/>
            <person name="J."/>
            <person name="Sun"/>
            <person name="Y."/>
            <person name="Min"/>
            <person name="J."/>
            <person name="Wang"/>
            <person name="J."/>
            <person name="Fang"/>
            <person name="X."/>
            <person name="Zhao"/>
            <person name="Z."/>
            <person name="Wang"/>
            <person name="S."/>
            <person name="Zhang"/>
            <person name="Y."/>
            <person name="Liu"/>
            <person name="Q."/>
            <person name="Jiang"/>
            <person name="Q."/>
            <person name="Wang"/>
            <person name="X."/>
            <person name="Guo"/>
            <person name="Y."/>
            <person name="Yang"/>
            <person name="C."/>
            <person name="Wang"/>
            <person name="Y."/>
            <person name="Tian"/>
            <person name="F."/>
            <person name="Zhuang"/>
            <person name="G."/>
            <person name="Fan"/>
            <person name="Y."/>
            <person name="Gao"/>
            <person name="Q."/>
            <person name="Li"/>
            <person name="Y."/>
            <person name="Ju"/>
            <person name="Z."/>
            <person name="Li"/>
            <person name="J."/>
            <person name="Li"/>
            <person name="R."/>
            <person name="Hou"/>
            <person name="M."/>
            <person name="Yang"/>
            <person name="G."/>
            <person name="Liu"/>
            <person name="G."/>
            <person name="Liu"/>
            <person name="W."/>
            <person name="Guo"/>
            <person name="J."/>
            <person name="Pan"/>
            <person name="S."/>
            <person name="Fan"/>
            <person name="G."/>
            <person name="Zhang"/>
            <person name="W."/>
            <person name="Zhang"/>
            <person name="R."/>
            <person name="Yu"/>
            <person name="J."/>
            <person name="Zhang"/>
            <person name="X."/>
            <person name="Yin"/>
            <person name="Q."/>
            <person name="Ji"/>
            <person name="C."/>
            <person name="Jin"/>
            <person name="Y."/>
            <person name="Yue"/>
            <person name="G."/>
            <person name="Liu"/>
            <person name="M."/>
            <person name="Xu"/>
            <person name="J."/>
            <person name="Liu"/>
            <person name="S."/>
            <person name="Jordana"/>
            <person name="J."/>
            <person name="Noce"/>
            <person name="A."/>
            <person name="Amills"/>
            <person name="M."/>
            <person name="Wu"/>
            <person name="D.D."/>
            <person name="Li"/>
            <person name="S."/>
            <person name="Zhou"/>
            <person name="X. and Zhong"/>
            <person name="J."/>
        </authorList>
    </citation>
    <scope>NUCLEOTIDE SEQUENCE [LARGE SCALE GENOMIC DNA]</scope>
</reference>
<dbReference type="AlphaFoldDB" id="A0A9L0JH94"/>
<comment type="subcellular location">
    <subcellularLocation>
        <location evidence="1">Secreted</location>
    </subcellularLocation>
</comment>
<dbReference type="InterPro" id="IPR016126">
    <property type="entry name" value="Secretoglobin"/>
</dbReference>
<keyword evidence="2" id="KW-0964">Secreted</keyword>
<dbReference type="PANTHER" id="PTHR14037">
    <property type="entry name" value="MAMMAGLOBIN-RELATED"/>
    <property type="match status" value="1"/>
</dbReference>
<dbReference type="GO" id="GO:0005615">
    <property type="term" value="C:extracellular space"/>
    <property type="evidence" value="ECO:0007669"/>
    <property type="project" value="TreeGrafter"/>
</dbReference>
<keyword evidence="4" id="KW-1185">Reference proteome</keyword>
<dbReference type="Ensembl" id="ENSEAST00005056149.1">
    <property type="protein sequence ID" value="ENSEASP00005049387.1"/>
    <property type="gene ID" value="ENSEASG00005009091.2"/>
</dbReference>
<gene>
    <name evidence="3" type="primary">LOC106847566</name>
</gene>
<dbReference type="PROSITE" id="PS51311">
    <property type="entry name" value="SCGB"/>
    <property type="match status" value="1"/>
</dbReference>
<evidence type="ECO:0008006" key="5">
    <source>
        <dbReference type="Google" id="ProtNLM"/>
    </source>
</evidence>
<dbReference type="GO" id="GO:0030521">
    <property type="term" value="P:androgen receptor signaling pathway"/>
    <property type="evidence" value="ECO:0007669"/>
    <property type="project" value="TreeGrafter"/>
</dbReference>
<dbReference type="PROSITE" id="PS51257">
    <property type="entry name" value="PROKAR_LIPOPROTEIN"/>
    <property type="match status" value="1"/>
</dbReference>
<reference evidence="3" key="2">
    <citation type="submission" date="2025-08" db="UniProtKB">
        <authorList>
            <consortium name="Ensembl"/>
        </authorList>
    </citation>
    <scope>IDENTIFICATION</scope>
</reference>
<dbReference type="Proteomes" id="UP000694387">
    <property type="component" value="Chromosome 17"/>
</dbReference>
<evidence type="ECO:0000313" key="4">
    <source>
        <dbReference type="Proteomes" id="UP000694387"/>
    </source>
</evidence>
<dbReference type="SUPFAM" id="SSF48201">
    <property type="entry name" value="Uteroglobin-like"/>
    <property type="match status" value="1"/>
</dbReference>
<dbReference type="GeneTree" id="ENSGT00390000013802"/>
<sequence>MKLVTVLMLAAFPLYCYAGSGCSVYEDLVDQTIDPTQSPAEYVAAFQEFITDNATAKAAMELKQCYLNQSNETLANFDQMMVISVFSHVLLNC</sequence>
<dbReference type="PANTHER" id="PTHR14037:SF4">
    <property type="entry name" value="MAMMAGLOBIN-B"/>
    <property type="match status" value="1"/>
</dbReference>
<accession>A0A9L0JH94</accession>
<evidence type="ECO:0000256" key="2">
    <source>
        <dbReference type="ARBA" id="ARBA00022525"/>
    </source>
</evidence>
<name>A0A9L0JH94_EQUAS</name>
<evidence type="ECO:0000256" key="1">
    <source>
        <dbReference type="ARBA" id="ARBA00004613"/>
    </source>
</evidence>
<protein>
    <recommendedName>
        <fullName evidence="5">Mammaglobin-A-like</fullName>
    </recommendedName>
</protein>
<reference evidence="3" key="3">
    <citation type="submission" date="2025-09" db="UniProtKB">
        <authorList>
            <consortium name="Ensembl"/>
        </authorList>
    </citation>
    <scope>IDENTIFICATION</scope>
</reference>
<proteinExistence type="predicted"/>
<dbReference type="Pfam" id="PF01099">
    <property type="entry name" value="Uteroglobin"/>
    <property type="match status" value="1"/>
</dbReference>
<evidence type="ECO:0000313" key="3">
    <source>
        <dbReference type="Ensembl" id="ENSEASP00005049387.1"/>
    </source>
</evidence>
<organism evidence="3 4">
    <name type="scientific">Equus asinus</name>
    <name type="common">Donkey</name>
    <name type="synonym">Equus africanus asinus</name>
    <dbReference type="NCBI Taxonomy" id="9793"/>
    <lineage>
        <taxon>Eukaryota</taxon>
        <taxon>Metazoa</taxon>
        <taxon>Chordata</taxon>
        <taxon>Craniata</taxon>
        <taxon>Vertebrata</taxon>
        <taxon>Euteleostomi</taxon>
        <taxon>Mammalia</taxon>
        <taxon>Eutheria</taxon>
        <taxon>Laurasiatheria</taxon>
        <taxon>Perissodactyla</taxon>
        <taxon>Equidae</taxon>
        <taxon>Equus</taxon>
    </lineage>
</organism>
<dbReference type="InterPro" id="IPR035960">
    <property type="entry name" value="Secretoglobin_sf"/>
</dbReference>